<dbReference type="SUPFAM" id="SSF53756">
    <property type="entry name" value="UDP-Glycosyltransferase/glycogen phosphorylase"/>
    <property type="match status" value="1"/>
</dbReference>
<dbReference type="RefSeq" id="WP_074673188.1">
    <property type="nucleotide sequence ID" value="NZ_FNTB01000001.1"/>
</dbReference>
<evidence type="ECO:0000259" key="3">
    <source>
        <dbReference type="Pfam" id="PF00534"/>
    </source>
</evidence>
<gene>
    <name evidence="5" type="ORF">SAMN05192540_2548</name>
</gene>
<evidence type="ECO:0000259" key="4">
    <source>
        <dbReference type="Pfam" id="PF13439"/>
    </source>
</evidence>
<keyword evidence="2" id="KW-0812">Transmembrane</keyword>
<keyword evidence="2" id="KW-0472">Membrane</keyword>
<name>A0A1H4QDD8_9FLAO</name>
<dbReference type="OrthoDB" id="9790710at2"/>
<reference evidence="5 6" key="1">
    <citation type="submission" date="2016-10" db="EMBL/GenBank/DDBJ databases">
        <authorList>
            <person name="de Groot N.N."/>
        </authorList>
    </citation>
    <scope>NUCLEOTIDE SEQUENCE [LARGE SCALE GENOMIC DNA]</scope>
    <source>
        <strain evidence="5 6">MAR_2009_71</strain>
    </source>
</reference>
<evidence type="ECO:0000313" key="6">
    <source>
        <dbReference type="Proteomes" id="UP000183038"/>
    </source>
</evidence>
<dbReference type="PANTHER" id="PTHR46401:SF2">
    <property type="entry name" value="GLYCOSYLTRANSFERASE WBBK-RELATED"/>
    <property type="match status" value="1"/>
</dbReference>
<dbReference type="GO" id="GO:0016757">
    <property type="term" value="F:glycosyltransferase activity"/>
    <property type="evidence" value="ECO:0007669"/>
    <property type="project" value="InterPro"/>
</dbReference>
<dbReference type="InterPro" id="IPR028098">
    <property type="entry name" value="Glyco_trans_4-like_N"/>
</dbReference>
<keyword evidence="1 5" id="KW-0808">Transferase</keyword>
<feature type="domain" description="Glycosyltransferase subfamily 4-like N-terminal" evidence="4">
    <location>
        <begin position="73"/>
        <end position="172"/>
    </location>
</feature>
<evidence type="ECO:0000256" key="1">
    <source>
        <dbReference type="ARBA" id="ARBA00022679"/>
    </source>
</evidence>
<organism evidence="5 6">
    <name type="scientific">Maribacter dokdonensis</name>
    <dbReference type="NCBI Taxonomy" id="320912"/>
    <lineage>
        <taxon>Bacteria</taxon>
        <taxon>Pseudomonadati</taxon>
        <taxon>Bacteroidota</taxon>
        <taxon>Flavobacteriia</taxon>
        <taxon>Flavobacteriales</taxon>
        <taxon>Flavobacteriaceae</taxon>
        <taxon>Maribacter</taxon>
    </lineage>
</organism>
<dbReference type="EMBL" id="FNTB01000001">
    <property type="protein sequence ID" value="SEC17666.1"/>
    <property type="molecule type" value="Genomic_DNA"/>
</dbReference>
<dbReference type="Gene3D" id="3.40.50.2000">
    <property type="entry name" value="Glycogen Phosphorylase B"/>
    <property type="match status" value="2"/>
</dbReference>
<dbReference type="InterPro" id="IPR001296">
    <property type="entry name" value="Glyco_trans_1"/>
</dbReference>
<protein>
    <submittedName>
        <fullName evidence="5">Glycosyltransferase involved in cell wall bisynthesis</fullName>
    </submittedName>
</protein>
<dbReference type="AlphaFoldDB" id="A0A1H4QDD8"/>
<evidence type="ECO:0000313" key="5">
    <source>
        <dbReference type="EMBL" id="SEC17666.1"/>
    </source>
</evidence>
<evidence type="ECO:0000256" key="2">
    <source>
        <dbReference type="SAM" id="Phobius"/>
    </source>
</evidence>
<proteinExistence type="predicted"/>
<dbReference type="GO" id="GO:0009103">
    <property type="term" value="P:lipopolysaccharide biosynthetic process"/>
    <property type="evidence" value="ECO:0007669"/>
    <property type="project" value="TreeGrafter"/>
</dbReference>
<sequence length="375" mass="43351">MKRRNKIYYVNPMSYNNLGLYDYSLLSNIKNVNVSYFCNFLYDQKKLPNKIYRFYSYSNKKGIFKIISYFISQLQLIFFCVKNPPAIIHFQWLKIPSMDYYVLKVLRRFSNHIILTAHNVLPHNSGEIYFKSYAKIYHTVNTIIVHAENTKQELIEKFSISSNKIVVIPHGVLDLSNEIDHEFLRVKVTETRKELKIKNKIVFSVLGGLNEYKGINLIVDTWKDKTLSENKNIQLLIAGSGSVEKVSELAKTDNVHIENRYLSDVEFLAFLRISDFVLLPYKAISQSGVLLSALSEHKRVIVTDVGGLKDPFKFGKIGYVLKEYSVSELKSAILKASETAKEYPIETVWNEIEMFYNWSTIGSKTKNVYVSILGL</sequence>
<dbReference type="Proteomes" id="UP000183038">
    <property type="component" value="Unassembled WGS sequence"/>
</dbReference>
<keyword evidence="2" id="KW-1133">Transmembrane helix</keyword>
<dbReference type="PANTHER" id="PTHR46401">
    <property type="entry name" value="GLYCOSYLTRANSFERASE WBBK-RELATED"/>
    <property type="match status" value="1"/>
</dbReference>
<accession>A0A1H4QDD8</accession>
<dbReference type="Pfam" id="PF13439">
    <property type="entry name" value="Glyco_transf_4"/>
    <property type="match status" value="1"/>
</dbReference>
<dbReference type="Pfam" id="PF00534">
    <property type="entry name" value="Glycos_transf_1"/>
    <property type="match status" value="1"/>
</dbReference>
<feature type="domain" description="Glycosyl transferase family 1" evidence="3">
    <location>
        <begin position="190"/>
        <end position="339"/>
    </location>
</feature>
<feature type="transmembrane region" description="Helical" evidence="2">
    <location>
        <begin position="62"/>
        <end position="79"/>
    </location>
</feature>